<sequence length="127" mass="14225">MSDSQTSVHDLREMVRQFVDARDWQQFHAPKNLSMALSIEAAELMEHFQWITPEASRAIGDDPNELAAVGEELADVLCYALAIANELNLDVATIMRDKMVKNKLKYPAAEYRGRYGPKDQGGTPDGE</sequence>
<dbReference type="AlphaFoldDB" id="A0A518E148"/>
<keyword evidence="2" id="KW-1185">Reference proteome</keyword>
<dbReference type="InterPro" id="IPR025984">
    <property type="entry name" value="DCTPP"/>
</dbReference>
<evidence type="ECO:0000313" key="2">
    <source>
        <dbReference type="Proteomes" id="UP000317648"/>
    </source>
</evidence>
<dbReference type="SUPFAM" id="SSF101386">
    <property type="entry name" value="all-alpha NTP pyrophosphatases"/>
    <property type="match status" value="1"/>
</dbReference>
<dbReference type="InterPro" id="IPR052555">
    <property type="entry name" value="dCTP_Pyrophosphatase"/>
</dbReference>
<dbReference type="PANTHER" id="PTHR46523:SF1">
    <property type="entry name" value="DCTP PYROPHOSPHATASE 1"/>
    <property type="match status" value="1"/>
</dbReference>
<protein>
    <recommendedName>
        <fullName evidence="3">MazG nucleotide pyrophosphohydrolase domain protein</fullName>
    </recommendedName>
</protein>
<dbReference type="Pfam" id="PF12643">
    <property type="entry name" value="MazG-like"/>
    <property type="match status" value="1"/>
</dbReference>
<dbReference type="PANTHER" id="PTHR46523">
    <property type="entry name" value="DCTP PYROPHOSPHATASE 1"/>
    <property type="match status" value="1"/>
</dbReference>
<gene>
    <name evidence="1" type="ORF">Pla8534_56760</name>
</gene>
<dbReference type="GO" id="GO:0047429">
    <property type="term" value="F:nucleoside triphosphate diphosphatase activity"/>
    <property type="evidence" value="ECO:0007669"/>
    <property type="project" value="InterPro"/>
</dbReference>
<evidence type="ECO:0000313" key="1">
    <source>
        <dbReference type="EMBL" id="QDU97819.1"/>
    </source>
</evidence>
<evidence type="ECO:0008006" key="3">
    <source>
        <dbReference type="Google" id="ProtNLM"/>
    </source>
</evidence>
<dbReference type="OrthoDB" id="9791898at2"/>
<dbReference type="Gene3D" id="1.10.287.1080">
    <property type="entry name" value="MazG-like"/>
    <property type="match status" value="1"/>
</dbReference>
<dbReference type="CDD" id="cd11537">
    <property type="entry name" value="NTP-PPase_RS21-C6_like"/>
    <property type="match status" value="1"/>
</dbReference>
<dbReference type="KEGG" id="lcre:Pla8534_56760"/>
<proteinExistence type="predicted"/>
<dbReference type="EMBL" id="CP036433">
    <property type="protein sequence ID" value="QDU97819.1"/>
    <property type="molecule type" value="Genomic_DNA"/>
</dbReference>
<dbReference type="RefSeq" id="WP_145056573.1">
    <property type="nucleotide sequence ID" value="NZ_CP036433.1"/>
</dbReference>
<accession>A0A518E148</accession>
<organism evidence="1 2">
    <name type="scientific">Lignipirellula cremea</name>
    <dbReference type="NCBI Taxonomy" id="2528010"/>
    <lineage>
        <taxon>Bacteria</taxon>
        <taxon>Pseudomonadati</taxon>
        <taxon>Planctomycetota</taxon>
        <taxon>Planctomycetia</taxon>
        <taxon>Pirellulales</taxon>
        <taxon>Pirellulaceae</taxon>
        <taxon>Lignipirellula</taxon>
    </lineage>
</organism>
<dbReference type="GO" id="GO:0009143">
    <property type="term" value="P:nucleoside triphosphate catabolic process"/>
    <property type="evidence" value="ECO:0007669"/>
    <property type="project" value="InterPro"/>
</dbReference>
<reference evidence="1 2" key="1">
    <citation type="submission" date="2019-02" db="EMBL/GenBank/DDBJ databases">
        <title>Deep-cultivation of Planctomycetes and their phenomic and genomic characterization uncovers novel biology.</title>
        <authorList>
            <person name="Wiegand S."/>
            <person name="Jogler M."/>
            <person name="Boedeker C."/>
            <person name="Pinto D."/>
            <person name="Vollmers J."/>
            <person name="Rivas-Marin E."/>
            <person name="Kohn T."/>
            <person name="Peeters S.H."/>
            <person name="Heuer A."/>
            <person name="Rast P."/>
            <person name="Oberbeckmann S."/>
            <person name="Bunk B."/>
            <person name="Jeske O."/>
            <person name="Meyerdierks A."/>
            <person name="Storesund J.E."/>
            <person name="Kallscheuer N."/>
            <person name="Luecker S."/>
            <person name="Lage O.M."/>
            <person name="Pohl T."/>
            <person name="Merkel B.J."/>
            <person name="Hornburger P."/>
            <person name="Mueller R.-W."/>
            <person name="Bruemmer F."/>
            <person name="Labrenz M."/>
            <person name="Spormann A.M."/>
            <person name="Op den Camp H."/>
            <person name="Overmann J."/>
            <person name="Amann R."/>
            <person name="Jetten M.S.M."/>
            <person name="Mascher T."/>
            <person name="Medema M.H."/>
            <person name="Devos D.P."/>
            <person name="Kaster A.-K."/>
            <person name="Ovreas L."/>
            <person name="Rohde M."/>
            <person name="Galperin M.Y."/>
            <person name="Jogler C."/>
        </authorList>
    </citation>
    <scope>NUCLEOTIDE SEQUENCE [LARGE SCALE GENOMIC DNA]</scope>
    <source>
        <strain evidence="1 2">Pla85_3_4</strain>
    </source>
</reference>
<dbReference type="Proteomes" id="UP000317648">
    <property type="component" value="Chromosome"/>
</dbReference>
<dbReference type="PIRSF" id="PIRSF029826">
    <property type="entry name" value="UCP029826_pph"/>
    <property type="match status" value="1"/>
</dbReference>
<name>A0A518E148_9BACT</name>